<dbReference type="Proteomes" id="UP000002028">
    <property type="component" value="Chromosome"/>
</dbReference>
<dbReference type="HOGENOM" id="CLU_047691_1_1_10"/>
<feature type="region of interest" description="Disordered" evidence="5">
    <location>
        <begin position="1"/>
        <end position="60"/>
    </location>
</feature>
<evidence type="ECO:0000313" key="8">
    <source>
        <dbReference type="EMBL" id="ADB41512.1"/>
    </source>
</evidence>
<dbReference type="NCBIfam" id="TIGR02937">
    <property type="entry name" value="sigma70-ECF"/>
    <property type="match status" value="1"/>
</dbReference>
<evidence type="ECO:0000256" key="1">
    <source>
        <dbReference type="ARBA" id="ARBA00010641"/>
    </source>
</evidence>
<organism evidence="8 9">
    <name type="scientific">Spirosoma linguale (strain ATCC 33905 / DSM 74 / LMG 10896 / Claus 1)</name>
    <dbReference type="NCBI Taxonomy" id="504472"/>
    <lineage>
        <taxon>Bacteria</taxon>
        <taxon>Pseudomonadati</taxon>
        <taxon>Bacteroidota</taxon>
        <taxon>Cytophagia</taxon>
        <taxon>Cytophagales</taxon>
        <taxon>Cytophagaceae</taxon>
        <taxon>Spirosoma</taxon>
    </lineage>
</organism>
<protein>
    <submittedName>
        <fullName evidence="8">RNA polymerase, sigma-24 subunit, ECF subfamily</fullName>
    </submittedName>
</protein>
<evidence type="ECO:0000259" key="7">
    <source>
        <dbReference type="Pfam" id="PF08281"/>
    </source>
</evidence>
<dbReference type="InterPro" id="IPR014284">
    <property type="entry name" value="RNA_pol_sigma-70_dom"/>
</dbReference>
<feature type="domain" description="RNA polymerase sigma-70 region 2" evidence="6">
    <location>
        <begin position="74"/>
        <end position="137"/>
    </location>
</feature>
<accession>D2QRT0</accession>
<dbReference type="Pfam" id="PF08281">
    <property type="entry name" value="Sigma70_r4_2"/>
    <property type="match status" value="1"/>
</dbReference>
<dbReference type="PANTHER" id="PTHR43133">
    <property type="entry name" value="RNA POLYMERASE ECF-TYPE SIGMA FACTO"/>
    <property type="match status" value="1"/>
</dbReference>
<dbReference type="SUPFAM" id="SSF88659">
    <property type="entry name" value="Sigma3 and sigma4 domains of RNA polymerase sigma factors"/>
    <property type="match status" value="1"/>
</dbReference>
<dbReference type="EMBL" id="CP001769">
    <property type="protein sequence ID" value="ADB41512.1"/>
    <property type="molecule type" value="Genomic_DNA"/>
</dbReference>
<dbReference type="GO" id="GO:0003677">
    <property type="term" value="F:DNA binding"/>
    <property type="evidence" value="ECO:0007669"/>
    <property type="project" value="InterPro"/>
</dbReference>
<dbReference type="GO" id="GO:0006352">
    <property type="term" value="P:DNA-templated transcription initiation"/>
    <property type="evidence" value="ECO:0007669"/>
    <property type="project" value="InterPro"/>
</dbReference>
<dbReference type="AlphaFoldDB" id="D2QRT0"/>
<comment type="similarity">
    <text evidence="1">Belongs to the sigma-70 factor family. ECF subfamily.</text>
</comment>
<feature type="compositionally biased region" description="Basic and acidic residues" evidence="5">
    <location>
        <begin position="12"/>
        <end position="28"/>
    </location>
</feature>
<dbReference type="InterPro" id="IPR013325">
    <property type="entry name" value="RNA_pol_sigma_r2"/>
</dbReference>
<dbReference type="InterPro" id="IPR013324">
    <property type="entry name" value="RNA_pol_sigma_r3/r4-like"/>
</dbReference>
<dbReference type="CDD" id="cd06171">
    <property type="entry name" value="Sigma70_r4"/>
    <property type="match status" value="1"/>
</dbReference>
<sequence>MATIPEVMSDTPTRDDQDRTGMPDHGMPDHGGPSGPDHLLPDGDAVDQPSADTPARRYTDEQKYQVFNKEFMPHIDSMYNFAFRLTTDEDDANDLVQDTYLKAFRFISSFEQGTNAKAWLFRILKNSFINDYRKKSKEPAKVDYQDVETTYNSEDAESEHTVDLRAESVSDLIGDEVATALNSLPVDFRTVIILCDIEGFTYEEMAKILDIPIGTVRSRLHRARNLLKEKLRDYASSMGYNEESEE</sequence>
<dbReference type="InterPro" id="IPR007627">
    <property type="entry name" value="RNA_pol_sigma70_r2"/>
</dbReference>
<evidence type="ECO:0000313" key="9">
    <source>
        <dbReference type="Proteomes" id="UP000002028"/>
    </source>
</evidence>
<evidence type="ECO:0000256" key="5">
    <source>
        <dbReference type="SAM" id="MobiDB-lite"/>
    </source>
</evidence>
<reference evidence="8 9" key="1">
    <citation type="journal article" date="2010" name="Stand. Genomic Sci.">
        <title>Complete genome sequence of Spirosoma linguale type strain (1).</title>
        <authorList>
            <person name="Lail K."/>
            <person name="Sikorski J."/>
            <person name="Saunders E."/>
            <person name="Lapidus A."/>
            <person name="Glavina Del Rio T."/>
            <person name="Copeland A."/>
            <person name="Tice H."/>
            <person name="Cheng J.-F."/>
            <person name="Lucas S."/>
            <person name="Nolan M."/>
            <person name="Bruce D."/>
            <person name="Goodwin L."/>
            <person name="Pitluck S."/>
            <person name="Ivanova N."/>
            <person name="Mavromatis K."/>
            <person name="Ovchinnikova G."/>
            <person name="Pati A."/>
            <person name="Chen A."/>
            <person name="Palaniappan K."/>
            <person name="Land M."/>
            <person name="Hauser L."/>
            <person name="Chang Y.-J."/>
            <person name="Jeffries C.D."/>
            <person name="Chain P."/>
            <person name="Brettin T."/>
            <person name="Detter J.C."/>
            <person name="Schuetze A."/>
            <person name="Rohde M."/>
            <person name="Tindall B.J."/>
            <person name="Goeker M."/>
            <person name="Bristow J."/>
            <person name="Eisen J.A."/>
            <person name="Markowitz V."/>
            <person name="Hugenholtz P."/>
            <person name="Kyrpides N.C."/>
            <person name="Klenk H.-P."/>
            <person name="Chen F."/>
        </authorList>
    </citation>
    <scope>NUCLEOTIDE SEQUENCE [LARGE SCALE GENOMIC DNA]</scope>
    <source>
        <strain evidence="9">ATCC 33905 / DSM 74 / LMG 10896 / Claus 1</strain>
    </source>
</reference>
<dbReference type="Gene3D" id="1.10.1740.10">
    <property type="match status" value="1"/>
</dbReference>
<dbReference type="InterPro" id="IPR013249">
    <property type="entry name" value="RNA_pol_sigma70_r4_t2"/>
</dbReference>
<name>D2QRT0_SPILD</name>
<feature type="domain" description="RNA polymerase sigma factor 70 region 4 type 2" evidence="7">
    <location>
        <begin position="176"/>
        <end position="225"/>
    </location>
</feature>
<evidence type="ECO:0000256" key="2">
    <source>
        <dbReference type="ARBA" id="ARBA00023015"/>
    </source>
</evidence>
<evidence type="ECO:0000256" key="3">
    <source>
        <dbReference type="ARBA" id="ARBA00023082"/>
    </source>
</evidence>
<dbReference type="eggNOG" id="COG1595">
    <property type="taxonomic scope" value="Bacteria"/>
</dbReference>
<keyword evidence="9" id="KW-1185">Reference proteome</keyword>
<keyword evidence="4" id="KW-0804">Transcription</keyword>
<evidence type="ECO:0000256" key="4">
    <source>
        <dbReference type="ARBA" id="ARBA00023163"/>
    </source>
</evidence>
<dbReference type="Pfam" id="PF04542">
    <property type="entry name" value="Sigma70_r2"/>
    <property type="match status" value="1"/>
</dbReference>
<dbReference type="PANTHER" id="PTHR43133:SF59">
    <property type="entry name" value="ECF RNA POLYMERASE SIGMA FACTOR SIGR"/>
    <property type="match status" value="1"/>
</dbReference>
<dbReference type="InterPro" id="IPR039425">
    <property type="entry name" value="RNA_pol_sigma-70-like"/>
</dbReference>
<dbReference type="Gene3D" id="1.10.10.10">
    <property type="entry name" value="Winged helix-like DNA-binding domain superfamily/Winged helix DNA-binding domain"/>
    <property type="match status" value="1"/>
</dbReference>
<evidence type="ECO:0000259" key="6">
    <source>
        <dbReference type="Pfam" id="PF04542"/>
    </source>
</evidence>
<keyword evidence="2" id="KW-0805">Transcription regulation</keyword>
<dbReference type="SUPFAM" id="SSF88946">
    <property type="entry name" value="Sigma2 domain of RNA polymerase sigma factors"/>
    <property type="match status" value="1"/>
</dbReference>
<keyword evidence="3" id="KW-0731">Sigma factor</keyword>
<gene>
    <name evidence="8" type="ordered locus">Slin_5546</name>
</gene>
<proteinExistence type="inferred from homology"/>
<dbReference type="KEGG" id="sli:Slin_5546"/>
<dbReference type="InterPro" id="IPR036388">
    <property type="entry name" value="WH-like_DNA-bd_sf"/>
</dbReference>
<dbReference type="GO" id="GO:0016987">
    <property type="term" value="F:sigma factor activity"/>
    <property type="evidence" value="ECO:0007669"/>
    <property type="project" value="UniProtKB-KW"/>
</dbReference>
<dbReference type="STRING" id="504472.Slin_5546"/>